<evidence type="ECO:0008006" key="3">
    <source>
        <dbReference type="Google" id="ProtNLM"/>
    </source>
</evidence>
<name>G7H6Y5_9ACTN</name>
<dbReference type="InterPro" id="IPR044855">
    <property type="entry name" value="CoA-Trfase_III_dom3_sf"/>
</dbReference>
<organism evidence="1 2">
    <name type="scientific">Gordonia araii NBRC 100433</name>
    <dbReference type="NCBI Taxonomy" id="1073574"/>
    <lineage>
        <taxon>Bacteria</taxon>
        <taxon>Bacillati</taxon>
        <taxon>Actinomycetota</taxon>
        <taxon>Actinomycetes</taxon>
        <taxon>Mycobacteriales</taxon>
        <taxon>Gordoniaceae</taxon>
        <taxon>Gordonia</taxon>
    </lineage>
</organism>
<dbReference type="PANTHER" id="PTHR48228">
    <property type="entry name" value="SUCCINYL-COA--D-CITRAMALATE COA-TRANSFERASE"/>
    <property type="match status" value="1"/>
</dbReference>
<dbReference type="OrthoDB" id="9797653at2"/>
<dbReference type="RefSeq" id="WP_007323685.1">
    <property type="nucleotide sequence ID" value="NZ_BAEE01000078.1"/>
</dbReference>
<evidence type="ECO:0000313" key="2">
    <source>
        <dbReference type="Proteomes" id="UP000035088"/>
    </source>
</evidence>
<dbReference type="Gene3D" id="3.40.50.10540">
    <property type="entry name" value="Crotonobetainyl-coa:carnitine coa-transferase, domain 1"/>
    <property type="match status" value="1"/>
</dbReference>
<dbReference type="InterPro" id="IPR003673">
    <property type="entry name" value="CoA-Trfase_fam_III"/>
</dbReference>
<gene>
    <name evidence="1" type="ORF">GOARA_078_00585</name>
</gene>
<comment type="caution">
    <text evidence="1">The sequence shown here is derived from an EMBL/GenBank/DDBJ whole genome shotgun (WGS) entry which is preliminary data.</text>
</comment>
<dbReference type="InterPro" id="IPR023606">
    <property type="entry name" value="CoA-Trfase_III_dom_1_sf"/>
</dbReference>
<sequence>YWTSLNRGKRTVAVDVRSHEGQELVLALATAPGPDAGIFVDNNVGRPWLSYDAMRARRSDVIAVHFEGHADGRGAVDYTVNTEVGVPELTGPPDAAPVNHVLPAWDIIAGQSVTTALLAAVYRRARTGAGSQINIALADVAAAWVANLGWLTEVSQRGDRERHGNYMYGSFGVDAVTADGGRVYVVALTPRQWKNLTETTGTSAVFAALAESLGVDFFTDEGRYIHREAIAAIIRPWFAERGFEQAKADLTAGGVLWGPYQSMRDFADQFRSDPASTPVLVDLDQPGVGTVVSASAPIRVDRAYSGAEPAHELGADTDEVLASVLGLSEAELGKLHDAGTI</sequence>
<dbReference type="PANTHER" id="PTHR48228:SF5">
    <property type="entry name" value="ALPHA-METHYLACYL-COA RACEMASE"/>
    <property type="match status" value="1"/>
</dbReference>
<dbReference type="SUPFAM" id="SSF89796">
    <property type="entry name" value="CoA-transferase family III (CaiB/BaiF)"/>
    <property type="match status" value="1"/>
</dbReference>
<dbReference type="EMBL" id="BAEE01000078">
    <property type="protein sequence ID" value="GAB11610.1"/>
    <property type="molecule type" value="Genomic_DNA"/>
</dbReference>
<dbReference type="AlphaFoldDB" id="G7H6Y5"/>
<dbReference type="Gene3D" id="3.30.1540.10">
    <property type="entry name" value="formyl-coa transferase, domain 3"/>
    <property type="match status" value="1"/>
</dbReference>
<dbReference type="Proteomes" id="UP000035088">
    <property type="component" value="Unassembled WGS sequence"/>
</dbReference>
<dbReference type="STRING" id="1073574.GOARA_078_00585"/>
<accession>G7H6Y5</accession>
<reference evidence="1 2" key="1">
    <citation type="submission" date="2011-11" db="EMBL/GenBank/DDBJ databases">
        <title>Whole genome shotgun sequence of Gordonia araii NBRC 100433.</title>
        <authorList>
            <person name="Yoshida Y."/>
            <person name="Hosoyama A."/>
            <person name="Tsuchikane K."/>
            <person name="Katsumata H."/>
            <person name="Yamazaki S."/>
            <person name="Fujita N."/>
        </authorList>
    </citation>
    <scope>NUCLEOTIDE SEQUENCE [LARGE SCALE GENOMIC DNA]</scope>
    <source>
        <strain evidence="1 2">NBRC 100433</strain>
    </source>
</reference>
<feature type="non-terminal residue" evidence="1">
    <location>
        <position position="1"/>
    </location>
</feature>
<keyword evidence="2" id="KW-1185">Reference proteome</keyword>
<dbReference type="Pfam" id="PF02515">
    <property type="entry name" value="CoA_transf_3"/>
    <property type="match status" value="1"/>
</dbReference>
<proteinExistence type="predicted"/>
<protein>
    <recommendedName>
        <fullName evidence="3">CaiB/BaiF family protein</fullName>
    </recommendedName>
</protein>
<dbReference type="InterPro" id="IPR050509">
    <property type="entry name" value="CoA-transferase_III"/>
</dbReference>
<evidence type="ECO:0000313" key="1">
    <source>
        <dbReference type="EMBL" id="GAB11610.1"/>
    </source>
</evidence>
<dbReference type="GO" id="GO:0003824">
    <property type="term" value="F:catalytic activity"/>
    <property type="evidence" value="ECO:0007669"/>
    <property type="project" value="InterPro"/>
</dbReference>